<reference evidence="3" key="1">
    <citation type="submission" date="2016-10" db="EMBL/GenBank/DDBJ databases">
        <authorList>
            <person name="Varghese N."/>
            <person name="Submissions S."/>
        </authorList>
    </citation>
    <scope>NUCLEOTIDE SEQUENCE [LARGE SCALE GENOMIC DNA]</scope>
    <source>
        <strain evidence="3">UNC267MFSha1.1M11</strain>
    </source>
</reference>
<dbReference type="STRING" id="1502745.SAMN02799620_03276"/>
<accession>A0A1G4WGA2</accession>
<name>A0A1G4WGA2_9MYCO</name>
<organism evidence="2 3">
    <name type="scientific">Mycolicibacterium fluoranthenivorans</name>
    <dbReference type="NCBI Taxonomy" id="258505"/>
    <lineage>
        <taxon>Bacteria</taxon>
        <taxon>Bacillati</taxon>
        <taxon>Actinomycetota</taxon>
        <taxon>Actinomycetes</taxon>
        <taxon>Mycobacteriales</taxon>
        <taxon>Mycobacteriaceae</taxon>
        <taxon>Mycolicibacterium</taxon>
    </lineage>
</organism>
<evidence type="ECO:0000256" key="1">
    <source>
        <dbReference type="SAM" id="Phobius"/>
    </source>
</evidence>
<feature type="transmembrane region" description="Helical" evidence="1">
    <location>
        <begin position="73"/>
        <end position="94"/>
    </location>
</feature>
<feature type="transmembrane region" description="Helical" evidence="1">
    <location>
        <begin position="178"/>
        <end position="196"/>
    </location>
</feature>
<feature type="transmembrane region" description="Helical" evidence="1">
    <location>
        <begin position="106"/>
        <end position="127"/>
    </location>
</feature>
<proteinExistence type="predicted"/>
<dbReference type="RefSeq" id="WP_090358692.1">
    <property type="nucleotide sequence ID" value="NZ_FMUB01000006.1"/>
</dbReference>
<sequence>MNKIVGCGLASGLIAGVVTFAYTRWQIAPLVEQAVGFEEARSHAEQTLTGEHAHEHEVFTRVVQENVGAGTGIVAYGLIVGALFAVAFWMLTAFLARRRIAADPRWVSMTLAAAGFVAVTLVPFMVLPANPPGVGHEDSAGARTAGYLAALVASVLLAAVATVVAARLIPRIGRWPSVMLAGWGYVLAVCLLTAALPRFDEVPTPLLDTSGAVVFPGFPAALLADFRADSLTAAALMWAVLGTAFSMLLHRTSDRKVAYADR</sequence>
<dbReference type="Proteomes" id="UP000199707">
    <property type="component" value="Unassembled WGS sequence"/>
</dbReference>
<dbReference type="Pfam" id="PF09490">
    <property type="entry name" value="CbtA"/>
    <property type="match status" value="1"/>
</dbReference>
<dbReference type="AlphaFoldDB" id="A0A1G4WGA2"/>
<protein>
    <submittedName>
        <fullName evidence="2">Uncharacterized membrane protein, predicted cobalt tansporter CbtA</fullName>
    </submittedName>
</protein>
<keyword evidence="1" id="KW-0472">Membrane</keyword>
<keyword evidence="1" id="KW-1133">Transmembrane helix</keyword>
<dbReference type="EMBL" id="FMUB01000006">
    <property type="protein sequence ID" value="SCX22465.1"/>
    <property type="molecule type" value="Genomic_DNA"/>
</dbReference>
<feature type="transmembrane region" description="Helical" evidence="1">
    <location>
        <begin position="147"/>
        <end position="166"/>
    </location>
</feature>
<evidence type="ECO:0000313" key="2">
    <source>
        <dbReference type="EMBL" id="SCX22465.1"/>
    </source>
</evidence>
<gene>
    <name evidence="2" type="ORF">SAMN02799620_03276</name>
</gene>
<keyword evidence="1" id="KW-0812">Transmembrane</keyword>
<dbReference type="InterPro" id="IPR012666">
    <property type="entry name" value="CbtA_put"/>
</dbReference>
<evidence type="ECO:0000313" key="3">
    <source>
        <dbReference type="Proteomes" id="UP000199707"/>
    </source>
</evidence>
<feature type="transmembrane region" description="Helical" evidence="1">
    <location>
        <begin position="231"/>
        <end position="249"/>
    </location>
</feature>